<comment type="caution">
    <text evidence="2">The sequence shown here is derived from an EMBL/GenBank/DDBJ whole genome shotgun (WGS) entry which is preliminary data.</text>
</comment>
<evidence type="ECO:0000256" key="1">
    <source>
        <dbReference type="SAM" id="SignalP"/>
    </source>
</evidence>
<dbReference type="AlphaFoldDB" id="A0A9P9EGP9"/>
<feature type="chain" id="PRO_5040313361" evidence="1">
    <location>
        <begin position="17"/>
        <end position="83"/>
    </location>
</feature>
<accession>A0A9P9EGP9</accession>
<gene>
    <name evidence="2" type="ORF">B0J13DRAFT_559044</name>
</gene>
<reference evidence="2" key="1">
    <citation type="journal article" date="2021" name="Nat. Commun.">
        <title>Genetic determinants of endophytism in the Arabidopsis root mycobiome.</title>
        <authorList>
            <person name="Mesny F."/>
            <person name="Miyauchi S."/>
            <person name="Thiergart T."/>
            <person name="Pickel B."/>
            <person name="Atanasova L."/>
            <person name="Karlsson M."/>
            <person name="Huettel B."/>
            <person name="Barry K.W."/>
            <person name="Haridas S."/>
            <person name="Chen C."/>
            <person name="Bauer D."/>
            <person name="Andreopoulos W."/>
            <person name="Pangilinan J."/>
            <person name="LaButti K."/>
            <person name="Riley R."/>
            <person name="Lipzen A."/>
            <person name="Clum A."/>
            <person name="Drula E."/>
            <person name="Henrissat B."/>
            <person name="Kohler A."/>
            <person name="Grigoriev I.V."/>
            <person name="Martin F.M."/>
            <person name="Hacquard S."/>
        </authorList>
    </citation>
    <scope>NUCLEOTIDE SEQUENCE</scope>
    <source>
        <strain evidence="2">MPI-CAGE-AT-0021</strain>
    </source>
</reference>
<sequence>MHAALLLWSALPSAFAIHAYSVPTALSLAEADTSSFCILPDDYHIKKYSAESESDGQTLSSYSFTFDDDSTKVSTRCEFNSSS</sequence>
<feature type="signal peptide" evidence="1">
    <location>
        <begin position="1"/>
        <end position="16"/>
    </location>
</feature>
<proteinExistence type="predicted"/>
<dbReference type="Proteomes" id="UP000717696">
    <property type="component" value="Unassembled WGS sequence"/>
</dbReference>
<keyword evidence="1" id="KW-0732">Signal</keyword>
<keyword evidence="3" id="KW-1185">Reference proteome</keyword>
<dbReference type="EMBL" id="JAGMUU010000015">
    <property type="protein sequence ID" value="KAH7137153.1"/>
    <property type="molecule type" value="Genomic_DNA"/>
</dbReference>
<dbReference type="OrthoDB" id="5239982at2759"/>
<organism evidence="2 3">
    <name type="scientific">Dactylonectria estremocensis</name>
    <dbReference type="NCBI Taxonomy" id="1079267"/>
    <lineage>
        <taxon>Eukaryota</taxon>
        <taxon>Fungi</taxon>
        <taxon>Dikarya</taxon>
        <taxon>Ascomycota</taxon>
        <taxon>Pezizomycotina</taxon>
        <taxon>Sordariomycetes</taxon>
        <taxon>Hypocreomycetidae</taxon>
        <taxon>Hypocreales</taxon>
        <taxon>Nectriaceae</taxon>
        <taxon>Dactylonectria</taxon>
    </lineage>
</organism>
<evidence type="ECO:0000313" key="2">
    <source>
        <dbReference type="EMBL" id="KAH7137153.1"/>
    </source>
</evidence>
<evidence type="ECO:0000313" key="3">
    <source>
        <dbReference type="Proteomes" id="UP000717696"/>
    </source>
</evidence>
<name>A0A9P9EGP9_9HYPO</name>
<protein>
    <submittedName>
        <fullName evidence="2">Uncharacterized protein</fullName>
    </submittedName>
</protein>